<protein>
    <submittedName>
        <fullName evidence="1">Spore protease YyaC</fullName>
    </submittedName>
</protein>
<dbReference type="Pfam" id="PF06866">
    <property type="entry name" value="DUF1256"/>
    <property type="match status" value="1"/>
</dbReference>
<name>A0ABR7NT60_9FIRM</name>
<dbReference type="Proteomes" id="UP000647491">
    <property type="component" value="Unassembled WGS sequence"/>
</dbReference>
<dbReference type="GO" id="GO:0008233">
    <property type="term" value="F:peptidase activity"/>
    <property type="evidence" value="ECO:0007669"/>
    <property type="project" value="UniProtKB-KW"/>
</dbReference>
<sequence length="200" mass="22054">MRFRRHEIYYYNTKAGFETEKFAGRLLMMILEGMQEKRKTEILFLCIGTDRSTGDSLGPLIGYKLKENGMRNARVLGTLEEPIHAMNLEPCMEQLREKCPDALVVAVDASVGSADHVGYVTLGRGPLKPGLGVSKDLDAVGDLFITGIVGSVRNGDPLMLQSVRLSVVMRLADCISRSICLGMNLLGKRVENFFGQPAPF</sequence>
<dbReference type="GO" id="GO:0006508">
    <property type="term" value="P:proteolysis"/>
    <property type="evidence" value="ECO:0007669"/>
    <property type="project" value="UniProtKB-KW"/>
</dbReference>
<keyword evidence="1" id="KW-0645">Protease</keyword>
<keyword evidence="2" id="KW-1185">Reference proteome</keyword>
<dbReference type="InterPro" id="IPR009665">
    <property type="entry name" value="YyaC"/>
</dbReference>
<dbReference type="EMBL" id="JACRTJ010000011">
    <property type="protein sequence ID" value="MBC8598527.1"/>
    <property type="molecule type" value="Genomic_DNA"/>
</dbReference>
<comment type="caution">
    <text evidence="1">The sequence shown here is derived from an EMBL/GenBank/DDBJ whole genome shotgun (WGS) entry which is preliminary data.</text>
</comment>
<gene>
    <name evidence="1" type="primary">yyaC</name>
    <name evidence="1" type="ORF">H8708_04650</name>
</gene>
<dbReference type="NCBIfam" id="TIGR02841">
    <property type="entry name" value="spore_YyaC"/>
    <property type="match status" value="1"/>
</dbReference>
<dbReference type="InterPro" id="IPR023430">
    <property type="entry name" value="Pept_HybD-like_dom_sf"/>
</dbReference>
<accession>A0ABR7NT60</accession>
<keyword evidence="1" id="KW-0378">Hydrolase</keyword>
<proteinExistence type="predicted"/>
<organism evidence="1 2">
    <name type="scientific">Enterocloster hominis</name>
    <name type="common">ex Liu et al. 2021</name>
    <dbReference type="NCBI Taxonomy" id="2763663"/>
    <lineage>
        <taxon>Bacteria</taxon>
        <taxon>Bacillati</taxon>
        <taxon>Bacillota</taxon>
        <taxon>Clostridia</taxon>
        <taxon>Lachnospirales</taxon>
        <taxon>Lachnospiraceae</taxon>
        <taxon>Enterocloster</taxon>
    </lineage>
</organism>
<evidence type="ECO:0000313" key="1">
    <source>
        <dbReference type="EMBL" id="MBC8598527.1"/>
    </source>
</evidence>
<reference evidence="1 2" key="1">
    <citation type="submission" date="2020-08" db="EMBL/GenBank/DDBJ databases">
        <title>Genome public.</title>
        <authorList>
            <person name="Liu C."/>
            <person name="Sun Q."/>
        </authorList>
    </citation>
    <scope>NUCLEOTIDE SEQUENCE [LARGE SCALE GENOMIC DNA]</scope>
    <source>
        <strain evidence="1 2">BX10</strain>
    </source>
</reference>
<dbReference type="RefSeq" id="WP_262427117.1">
    <property type="nucleotide sequence ID" value="NZ_JACRTJ010000011.1"/>
</dbReference>
<evidence type="ECO:0000313" key="2">
    <source>
        <dbReference type="Proteomes" id="UP000647491"/>
    </source>
</evidence>
<dbReference type="SUPFAM" id="SSF53163">
    <property type="entry name" value="HybD-like"/>
    <property type="match status" value="1"/>
</dbReference>